<name>D0LPS2_HALO1</name>
<dbReference type="KEGG" id="hoh:Hoch_2917"/>
<protein>
    <recommendedName>
        <fullName evidence="3">DUF1963 domain-containing protein</fullName>
    </recommendedName>
</protein>
<organism evidence="1 2">
    <name type="scientific">Haliangium ochraceum (strain DSM 14365 / JCM 11303 / SMP-2)</name>
    <dbReference type="NCBI Taxonomy" id="502025"/>
    <lineage>
        <taxon>Bacteria</taxon>
        <taxon>Pseudomonadati</taxon>
        <taxon>Myxococcota</taxon>
        <taxon>Polyangia</taxon>
        <taxon>Haliangiales</taxon>
        <taxon>Kofleriaceae</taxon>
        <taxon>Haliangium</taxon>
    </lineage>
</organism>
<dbReference type="STRING" id="502025.Hoch_2917"/>
<gene>
    <name evidence="1" type="ordered locus">Hoch_2917</name>
</gene>
<dbReference type="Proteomes" id="UP000001880">
    <property type="component" value="Chromosome"/>
</dbReference>
<dbReference type="HOGENOM" id="CLU_062405_0_0_7"/>
<reference evidence="1 2" key="1">
    <citation type="journal article" date="2010" name="Stand. Genomic Sci.">
        <title>Complete genome sequence of Haliangium ochraceum type strain (SMP-2).</title>
        <authorList>
            <consortium name="US DOE Joint Genome Institute (JGI-PGF)"/>
            <person name="Ivanova N."/>
            <person name="Daum C."/>
            <person name="Lang E."/>
            <person name="Abt B."/>
            <person name="Kopitz M."/>
            <person name="Saunders E."/>
            <person name="Lapidus A."/>
            <person name="Lucas S."/>
            <person name="Glavina Del Rio T."/>
            <person name="Nolan M."/>
            <person name="Tice H."/>
            <person name="Copeland A."/>
            <person name="Cheng J.F."/>
            <person name="Chen F."/>
            <person name="Bruce D."/>
            <person name="Goodwin L."/>
            <person name="Pitluck S."/>
            <person name="Mavromatis K."/>
            <person name="Pati A."/>
            <person name="Mikhailova N."/>
            <person name="Chen A."/>
            <person name="Palaniappan K."/>
            <person name="Land M."/>
            <person name="Hauser L."/>
            <person name="Chang Y.J."/>
            <person name="Jeffries C.D."/>
            <person name="Detter J.C."/>
            <person name="Brettin T."/>
            <person name="Rohde M."/>
            <person name="Goker M."/>
            <person name="Bristow J."/>
            <person name="Markowitz V."/>
            <person name="Eisen J.A."/>
            <person name="Hugenholtz P."/>
            <person name="Kyrpides N.C."/>
            <person name="Klenk H.P."/>
        </authorList>
    </citation>
    <scope>NUCLEOTIDE SEQUENCE [LARGE SCALE GENOMIC DNA]</scope>
    <source>
        <strain evidence="2">DSM 14365 / CIP 107738 / JCM 11303 / AJ 13395 / SMP-2</strain>
    </source>
</reference>
<accession>D0LPS2</accession>
<dbReference type="Gene3D" id="2.30.320.10">
    <property type="entry name" value="YwqG-like"/>
    <property type="match status" value="1"/>
</dbReference>
<evidence type="ECO:0000313" key="2">
    <source>
        <dbReference type="Proteomes" id="UP000001880"/>
    </source>
</evidence>
<dbReference type="RefSeq" id="WP_012828037.1">
    <property type="nucleotide sequence ID" value="NC_013440.1"/>
</dbReference>
<dbReference type="EMBL" id="CP001804">
    <property type="protein sequence ID" value="ACY15435.1"/>
    <property type="molecule type" value="Genomic_DNA"/>
</dbReference>
<proteinExistence type="predicted"/>
<evidence type="ECO:0008006" key="3">
    <source>
        <dbReference type="Google" id="ProtNLM"/>
    </source>
</evidence>
<sequence length="376" mass="41494">MHDIDFTLPPDTRAEQARSLLEADSLTRAAHVIGQRPGLAKEKNQLAAQIALESPDFLPLVRHLPAERLDAIVKECVDQAQYAELLLEIARHYPAVVRPFADQLEDPQLMAALRAEAPDSWVEHLHAAYTRERNVAYIRSMGQVRTDRACSSLIRASKDAPQEHLEAFQLALENCGVFPDTRLSSIYSDAFRAYVVSCVESPHRMGPNTPFDVPLCLFCQTPAERLLSLDASALGEDYELECNPSFFWYRCDCDNGSYIVVRHAGDSLEGVMTAMTASPVDSPVPATSLLLEPFPRTSVVGGPARPGAGEHQVGGYPVWIEEQRFPRVPGADRAMMFIASIDLAATPQGQLSGQGGIVYCFFDDESRISVSMRQHP</sequence>
<evidence type="ECO:0000313" key="1">
    <source>
        <dbReference type="EMBL" id="ACY15435.1"/>
    </source>
</evidence>
<dbReference type="OrthoDB" id="5351532at2"/>
<keyword evidence="2" id="KW-1185">Reference proteome</keyword>
<dbReference type="AlphaFoldDB" id="D0LPS2"/>